<feature type="transmembrane region" description="Helical" evidence="1">
    <location>
        <begin position="59"/>
        <end position="78"/>
    </location>
</feature>
<reference evidence="2 3" key="1">
    <citation type="submission" date="2020-03" db="EMBL/GenBank/DDBJ databases">
        <title>Genomic Encyclopedia of Type Strains, Phase III (KMG-III): the genomes of soil and plant-associated and newly described type strains.</title>
        <authorList>
            <person name="Whitman W."/>
        </authorList>
    </citation>
    <scope>NUCLEOTIDE SEQUENCE [LARGE SCALE GENOMIC DNA]</scope>
    <source>
        <strain evidence="2 3">CECT 8804</strain>
    </source>
</reference>
<evidence type="ECO:0008006" key="4">
    <source>
        <dbReference type="Google" id="ProtNLM"/>
    </source>
</evidence>
<dbReference type="EMBL" id="JAAOZC010000003">
    <property type="protein sequence ID" value="NIJ08011.1"/>
    <property type="molecule type" value="Genomic_DNA"/>
</dbReference>
<accession>A0ABX0TR60</accession>
<keyword evidence="3" id="KW-1185">Reference proteome</keyword>
<dbReference type="Proteomes" id="UP000727456">
    <property type="component" value="Unassembled WGS sequence"/>
</dbReference>
<keyword evidence="1" id="KW-1133">Transmembrane helix</keyword>
<proteinExistence type="predicted"/>
<protein>
    <recommendedName>
        <fullName evidence="4">PepSY domain-containing protein</fullName>
    </recommendedName>
</protein>
<keyword evidence="1" id="KW-0812">Transmembrane</keyword>
<feature type="transmembrane region" description="Helical" evidence="1">
    <location>
        <begin position="131"/>
        <end position="152"/>
    </location>
</feature>
<evidence type="ECO:0000256" key="1">
    <source>
        <dbReference type="SAM" id="Phobius"/>
    </source>
</evidence>
<evidence type="ECO:0000313" key="3">
    <source>
        <dbReference type="Proteomes" id="UP000727456"/>
    </source>
</evidence>
<evidence type="ECO:0000313" key="2">
    <source>
        <dbReference type="EMBL" id="NIJ08011.1"/>
    </source>
</evidence>
<comment type="caution">
    <text evidence="2">The sequence shown here is derived from an EMBL/GenBank/DDBJ whole genome shotgun (WGS) entry which is preliminary data.</text>
</comment>
<feature type="transmembrane region" description="Helical" evidence="1">
    <location>
        <begin position="281"/>
        <end position="303"/>
    </location>
</feature>
<name>A0ABX0TR60_9SPHN</name>
<keyword evidence="1" id="KW-0472">Membrane</keyword>
<feature type="transmembrane region" description="Helical" evidence="1">
    <location>
        <begin position="20"/>
        <end position="39"/>
    </location>
</feature>
<gene>
    <name evidence="2" type="ORF">FHS31_001621</name>
</gene>
<dbReference type="RefSeq" id="WP_167072841.1">
    <property type="nucleotide sequence ID" value="NZ_JAAOZC010000003.1"/>
</dbReference>
<sequence length="332" mass="38156">MTEIWRPKAPVRSRALRLQLLWLWVLVVVLYFSWEAASYRGLFAIMAEWQFDRLGQDLPTFNFCLLTMVFGWPALLILRRRRARELDERDAVANRALIGLDDESVAHVLETRRLKREGALALLAARDYMHFLFGFTAALWFAAVMALLWTLALPSSMDNPRVYTPDSLQQPQIHEGAAAFRGTLRYGRISSFSRGILFARRTALYAPLFPPKGANPDIRYFVEFLPAERPDIHSGSVITHREGVLVRSDLPGALIRLYRYLGYHPSPRYYVLYVNLATMRWPYYVIALQFLLGGATFLASGLWQRRHIGKLRTKVRQDAAAQQRTLREAVAA</sequence>
<organism evidence="2 3">
    <name type="scientific">Sphingomonas vulcanisoli</name>
    <dbReference type="NCBI Taxonomy" id="1658060"/>
    <lineage>
        <taxon>Bacteria</taxon>
        <taxon>Pseudomonadati</taxon>
        <taxon>Pseudomonadota</taxon>
        <taxon>Alphaproteobacteria</taxon>
        <taxon>Sphingomonadales</taxon>
        <taxon>Sphingomonadaceae</taxon>
        <taxon>Sphingomonas</taxon>
    </lineage>
</organism>